<protein>
    <submittedName>
        <fullName evidence="2">Uncharacterized protein</fullName>
    </submittedName>
</protein>
<feature type="region of interest" description="Disordered" evidence="1">
    <location>
        <begin position="1"/>
        <end position="24"/>
    </location>
</feature>
<dbReference type="Proteomes" id="UP000233769">
    <property type="component" value="Chromosome tk0001"/>
</dbReference>
<gene>
    <name evidence="2" type="ORF">TK0001_1756</name>
</gene>
<dbReference type="AlphaFoldDB" id="A0A2N9ALV9"/>
<evidence type="ECO:0000313" key="2">
    <source>
        <dbReference type="EMBL" id="SOR28357.1"/>
    </source>
</evidence>
<proteinExistence type="predicted"/>
<accession>A0A2N9ALV9</accession>
<name>A0A2N9ALV9_METEX</name>
<feature type="compositionally biased region" description="Gly residues" evidence="1">
    <location>
        <begin position="10"/>
        <end position="24"/>
    </location>
</feature>
<feature type="region of interest" description="Disordered" evidence="1">
    <location>
        <begin position="196"/>
        <end position="244"/>
    </location>
</feature>
<reference evidence="3" key="1">
    <citation type="submission" date="2017-10" db="EMBL/GenBank/DDBJ databases">
        <authorList>
            <person name="Regsiter A."/>
            <person name="William W."/>
        </authorList>
    </citation>
    <scope>NUCLEOTIDE SEQUENCE [LARGE SCALE GENOMIC DNA]</scope>
</reference>
<organism evidence="2 3">
    <name type="scientific">Methylorubrum extorquens</name>
    <name type="common">Methylobacterium dichloromethanicum</name>
    <name type="synonym">Methylobacterium extorquens</name>
    <dbReference type="NCBI Taxonomy" id="408"/>
    <lineage>
        <taxon>Bacteria</taxon>
        <taxon>Pseudomonadati</taxon>
        <taxon>Pseudomonadota</taxon>
        <taxon>Alphaproteobacteria</taxon>
        <taxon>Hyphomicrobiales</taxon>
        <taxon>Methylobacteriaceae</taxon>
        <taxon>Methylorubrum</taxon>
    </lineage>
</organism>
<sequence length="244" mass="26328">MLRAARGGRRGSGGGGRRSGGGGRCGLLREARHAGTARSAGTGLRLRSGDQALADRGLAGLLAGAADSLGLLTRLAHGGLLVGLALLHLAEDALALHLLLEDAERLIDVVIANEYLQRNQPLDLSFRTAPAPESRLNREKAVGRPCLRAAFRRRRRDGSRIGAKELHLSARHTRNRFVLEVQESLLQSRRAVSPCPALARRSRGHPRRYPIRKRRAMDGAGVNPQGRGQGQRDGFRVPDKTPGL</sequence>
<evidence type="ECO:0000313" key="3">
    <source>
        <dbReference type="Proteomes" id="UP000233769"/>
    </source>
</evidence>
<feature type="compositionally biased region" description="Basic and acidic residues" evidence="1">
    <location>
        <begin position="233"/>
        <end position="244"/>
    </location>
</feature>
<evidence type="ECO:0000256" key="1">
    <source>
        <dbReference type="SAM" id="MobiDB-lite"/>
    </source>
</evidence>
<dbReference type="EMBL" id="LT962688">
    <property type="protein sequence ID" value="SOR28357.1"/>
    <property type="molecule type" value="Genomic_DNA"/>
</dbReference>
<feature type="compositionally biased region" description="Basic residues" evidence="1">
    <location>
        <begin position="200"/>
        <end position="215"/>
    </location>
</feature>